<dbReference type="EMBL" id="JAVFWL010000002">
    <property type="protein sequence ID" value="KAK6734242.1"/>
    <property type="molecule type" value="Genomic_DNA"/>
</dbReference>
<evidence type="ECO:0000313" key="2">
    <source>
        <dbReference type="Proteomes" id="UP001303046"/>
    </source>
</evidence>
<sequence length="89" mass="10189">MAPQNLLFHRKTRSNVSLRSVVKFVPWKTTLRATRPENIAHSHDLARILKDTHSIAVHVSLQDPVSWHRGRLLPAQAAYTTTSERELQV</sequence>
<keyword evidence="2" id="KW-1185">Reference proteome</keyword>
<name>A0ABR1C6W8_NECAM</name>
<accession>A0ABR1C6W8</accession>
<dbReference type="Proteomes" id="UP001303046">
    <property type="component" value="Unassembled WGS sequence"/>
</dbReference>
<evidence type="ECO:0000313" key="1">
    <source>
        <dbReference type="EMBL" id="KAK6734242.1"/>
    </source>
</evidence>
<protein>
    <submittedName>
        <fullName evidence="1">Uncharacterized protein</fullName>
    </submittedName>
</protein>
<gene>
    <name evidence="1" type="primary">Necator_chrII.g5595</name>
    <name evidence="1" type="ORF">RB195_017802</name>
</gene>
<comment type="caution">
    <text evidence="1">The sequence shown here is derived from an EMBL/GenBank/DDBJ whole genome shotgun (WGS) entry which is preliminary data.</text>
</comment>
<reference evidence="1 2" key="1">
    <citation type="submission" date="2023-08" db="EMBL/GenBank/DDBJ databases">
        <title>A Necator americanus chromosomal reference genome.</title>
        <authorList>
            <person name="Ilik V."/>
            <person name="Petrzelkova K.J."/>
            <person name="Pardy F."/>
            <person name="Fuh T."/>
            <person name="Niatou-Singa F.S."/>
            <person name="Gouil Q."/>
            <person name="Baker L."/>
            <person name="Ritchie M.E."/>
            <person name="Jex A.R."/>
            <person name="Gazzola D."/>
            <person name="Li H."/>
            <person name="Toshio Fujiwara R."/>
            <person name="Zhan B."/>
            <person name="Aroian R.V."/>
            <person name="Pafco B."/>
            <person name="Schwarz E.M."/>
        </authorList>
    </citation>
    <scope>NUCLEOTIDE SEQUENCE [LARGE SCALE GENOMIC DNA]</scope>
    <source>
        <strain evidence="1 2">Aroian</strain>
        <tissue evidence="1">Whole animal</tissue>
    </source>
</reference>
<proteinExistence type="predicted"/>
<organism evidence="1 2">
    <name type="scientific">Necator americanus</name>
    <name type="common">Human hookworm</name>
    <dbReference type="NCBI Taxonomy" id="51031"/>
    <lineage>
        <taxon>Eukaryota</taxon>
        <taxon>Metazoa</taxon>
        <taxon>Ecdysozoa</taxon>
        <taxon>Nematoda</taxon>
        <taxon>Chromadorea</taxon>
        <taxon>Rhabditida</taxon>
        <taxon>Rhabditina</taxon>
        <taxon>Rhabditomorpha</taxon>
        <taxon>Strongyloidea</taxon>
        <taxon>Ancylostomatidae</taxon>
        <taxon>Bunostominae</taxon>
        <taxon>Necator</taxon>
    </lineage>
</organism>